<sequence>MSAAIRARSAIRAGGFGAPALIAVAHGSRDPRSAATMAAVTAQLAAARPDLDVRLAFLDLNAPSVDQMIDAVAAQGHTRAIVVPLLLGSAFHARVDLPGLLAGASARHPRLDLIQADVLGPDPRLVSALRDRVITADHAASVPTVAAGSAGGDSGDRSDFAAALSDSRLGVAVAAVGSSSAAANIRTAEVARMLAAATGWKTEICFATTGPSVTEAAARLRARGAERVLVAPWFLAPGLLTDRLVNQAPDLAHTQVLGPHPALTDVVLDRYDAAADEALLRSA</sequence>
<evidence type="ECO:0000256" key="2">
    <source>
        <dbReference type="ARBA" id="ARBA00023239"/>
    </source>
</evidence>
<organism evidence="3 4">
    <name type="scientific">Nocardia cyriacigeorgica</name>
    <dbReference type="NCBI Taxonomy" id="135487"/>
    <lineage>
        <taxon>Bacteria</taxon>
        <taxon>Bacillati</taxon>
        <taxon>Actinomycetota</taxon>
        <taxon>Actinomycetes</taxon>
        <taxon>Mycobacteriales</taxon>
        <taxon>Nocardiaceae</taxon>
        <taxon>Nocardia</taxon>
    </lineage>
</organism>
<name>A0A6P1DFX1_9NOCA</name>
<dbReference type="PANTHER" id="PTHR33542:SF5">
    <property type="entry name" value="FERROCHELATASE CHE1"/>
    <property type="match status" value="1"/>
</dbReference>
<keyword evidence="2" id="KW-0456">Lyase</keyword>
<dbReference type="InterPro" id="IPR050963">
    <property type="entry name" value="Sirohydro_Cobaltochel/CbiX"/>
</dbReference>
<dbReference type="GO" id="GO:0046872">
    <property type="term" value="F:metal ion binding"/>
    <property type="evidence" value="ECO:0007669"/>
    <property type="project" value="UniProtKB-KW"/>
</dbReference>
<gene>
    <name evidence="3" type="ORF">GV789_23060</name>
</gene>
<dbReference type="SUPFAM" id="SSF53800">
    <property type="entry name" value="Chelatase"/>
    <property type="match status" value="1"/>
</dbReference>
<dbReference type="RefSeq" id="WP_163827833.1">
    <property type="nucleotide sequence ID" value="NZ_JAAGUY010000040.1"/>
</dbReference>
<comment type="caution">
    <text evidence="3">The sequence shown here is derived from an EMBL/GenBank/DDBJ whole genome shotgun (WGS) entry which is preliminary data.</text>
</comment>
<dbReference type="AlphaFoldDB" id="A0A6P1DFX1"/>
<dbReference type="InterPro" id="IPR002762">
    <property type="entry name" value="CbiX-like"/>
</dbReference>
<proteinExistence type="predicted"/>
<evidence type="ECO:0000256" key="1">
    <source>
        <dbReference type="ARBA" id="ARBA00022723"/>
    </source>
</evidence>
<dbReference type="EMBL" id="JAAGUZ010000078">
    <property type="protein sequence ID" value="NEW47302.1"/>
    <property type="molecule type" value="Genomic_DNA"/>
</dbReference>
<accession>A0A6P1DFX1</accession>
<dbReference type="GO" id="GO:0016829">
    <property type="term" value="F:lyase activity"/>
    <property type="evidence" value="ECO:0007669"/>
    <property type="project" value="UniProtKB-KW"/>
</dbReference>
<reference evidence="3 4" key="1">
    <citation type="submission" date="2020-01" db="EMBL/GenBank/DDBJ databases">
        <title>Genetics and antimicrobial susceptibilities of Nocardia species isolated from the soil; a comparison with species isolated from humans.</title>
        <authorList>
            <person name="Carrasco G."/>
            <person name="Monzon S."/>
            <person name="Sansegundo M."/>
            <person name="Garcia E."/>
            <person name="Garrido N."/>
            <person name="Medina M.J."/>
            <person name="Villalon P."/>
            <person name="Ramirez-Arocha A.C."/>
            <person name="Jimenez P."/>
            <person name="Cuesta I."/>
            <person name="Valdezate S."/>
        </authorList>
    </citation>
    <scope>NUCLEOTIDE SEQUENCE [LARGE SCALE GENOMIC DNA]</scope>
    <source>
        <strain evidence="3 4">CNM20110639</strain>
    </source>
</reference>
<dbReference type="PANTHER" id="PTHR33542">
    <property type="entry name" value="SIROHYDROCHLORIN FERROCHELATASE, CHLOROPLASTIC"/>
    <property type="match status" value="1"/>
</dbReference>
<dbReference type="CDD" id="cd03416">
    <property type="entry name" value="CbiX_SirB_N"/>
    <property type="match status" value="1"/>
</dbReference>
<dbReference type="Pfam" id="PF01903">
    <property type="entry name" value="CbiX"/>
    <property type="match status" value="2"/>
</dbReference>
<protein>
    <submittedName>
        <fullName evidence="3">Sirohydrochlorin chelatase</fullName>
    </submittedName>
</protein>
<dbReference type="Proteomes" id="UP000468928">
    <property type="component" value="Unassembled WGS sequence"/>
</dbReference>
<evidence type="ECO:0000313" key="4">
    <source>
        <dbReference type="Proteomes" id="UP000468928"/>
    </source>
</evidence>
<dbReference type="Gene3D" id="3.40.50.1400">
    <property type="match status" value="2"/>
</dbReference>
<keyword evidence="1" id="KW-0479">Metal-binding</keyword>
<evidence type="ECO:0000313" key="3">
    <source>
        <dbReference type="EMBL" id="NEW47302.1"/>
    </source>
</evidence>